<reference evidence="1 2" key="1">
    <citation type="journal article" date="2014" name="Gene">
        <title>A comparative genomic analysis of the alkalitolerant soil bacterium Bacillus lehensis G1.</title>
        <authorList>
            <person name="Noor Y.M."/>
            <person name="Samsulrizal N.H."/>
            <person name="Jema'on N.A."/>
            <person name="Low K.O."/>
            <person name="Ramli A.N."/>
            <person name="Alias N.I."/>
            <person name="Damis S.I."/>
            <person name="Fuzi S.F."/>
            <person name="Isa M.N."/>
            <person name="Murad A.M."/>
            <person name="Raih M.F."/>
            <person name="Bakar F.D."/>
            <person name="Najimudin N."/>
            <person name="Mahadi N.M."/>
            <person name="Illias R.M."/>
        </authorList>
    </citation>
    <scope>NUCLEOTIDE SEQUENCE [LARGE SCALE GENOMIC DNA]</scope>
    <source>
        <strain evidence="1 2">G1</strain>
    </source>
</reference>
<dbReference type="HOGENOM" id="CLU_1783001_0_0_9"/>
<dbReference type="OrthoDB" id="2882986at2"/>
<keyword evidence="2" id="KW-1185">Reference proteome</keyword>
<dbReference type="KEGG" id="ble:BleG1_2842"/>
<dbReference type="RefSeq" id="WP_038482212.1">
    <property type="nucleotide sequence ID" value="NZ_CP003923.1"/>
</dbReference>
<dbReference type="PATRIC" id="fig|1246626.3.peg.2833"/>
<organism evidence="1 2">
    <name type="scientific">Shouchella lehensis G1</name>
    <dbReference type="NCBI Taxonomy" id="1246626"/>
    <lineage>
        <taxon>Bacteria</taxon>
        <taxon>Bacillati</taxon>
        <taxon>Bacillota</taxon>
        <taxon>Bacilli</taxon>
        <taxon>Bacillales</taxon>
        <taxon>Bacillaceae</taxon>
        <taxon>Shouchella</taxon>
    </lineage>
</organism>
<dbReference type="STRING" id="1246626.BleG1_2842"/>
<evidence type="ECO:0000313" key="2">
    <source>
        <dbReference type="Proteomes" id="UP000027142"/>
    </source>
</evidence>
<evidence type="ECO:0000313" key="1">
    <source>
        <dbReference type="EMBL" id="AIC95406.1"/>
    </source>
</evidence>
<name>A0A060LVX6_9BACI</name>
<dbReference type="AlphaFoldDB" id="A0A060LVX6"/>
<proteinExistence type="predicted"/>
<sequence>MHPKEIIAIFQKAGASITLDAEGIVASNAKNVSELTLEHAKENKRRLVMYLKGDYSDKKHSILSTNDQLIEFFLNREVNNPKSIDSFLRINPDCTDMVIKRMQILKNNGWKYEECTANFENEETDMLAETLFNRAMAKRQKRGA</sequence>
<dbReference type="EMBL" id="CP003923">
    <property type="protein sequence ID" value="AIC95406.1"/>
    <property type="molecule type" value="Genomic_DNA"/>
</dbReference>
<gene>
    <name evidence="1" type="ORF">BleG1_2842</name>
</gene>
<dbReference type="Proteomes" id="UP000027142">
    <property type="component" value="Chromosome"/>
</dbReference>
<accession>A0A060LVX6</accession>
<dbReference type="eggNOG" id="ENOG5034117">
    <property type="taxonomic scope" value="Bacteria"/>
</dbReference>
<protein>
    <submittedName>
        <fullName evidence="1">Uncharacterized protein</fullName>
    </submittedName>
</protein>